<dbReference type="EC" id="2.7.7.7" evidence="1"/>
<sequence length="978" mass="108265">MFALGISDFSVGEGVYPAKQLLSLARQLGYRDLVCWDRGVAGYPKLRAELEWIHEARRLEGLPPDPRWTGFRLHLGSRFTWRGHGYGALPFSDSGYAALNRLLSAQAHDAAPGPDIPGLGAPEPPQDCVLLADDLAGLDALLREGLYGALLAHPRRAQEARKALAAGLEVVAPQVLRFRTAEGLEMHRLKRAIDQQMTLIRTEALWDPAEAAVPRADWEARFPFGEPVVERATATVLERISGWNLHWGKWVLAEPLGREGADLDALLREKVRVGVAARFRNPNGEVLARMEQELDLIAFKGFARYFLLVEDIVRAAQGAMPRICGRGSGAASLVSYALGLSNVDPVATNLMFERFLTKERKDPPDMDIDFAWDEREDVIQKVFERYGRHRVAMVANHAFFKAKGALRAVAQAHGRPDSELKQLARYVRGWEGGLVRAAENPAWDTILRQALALKGHFHQFSVHPGGTVVTPKAFWEHAAFQPAPAKESVSTTTWDKDGVENYGLVKIDLLGNRSLAVIRDAYEVLGDRKPADPGTHSRNDPDTQALLARGDSIGVFYVESPATRQLQQRVRKGDFETLVIHSSLIRPAAYRWVDRYVKRSRGEEVWEPSDPVFANLLSDSFGVLVYQEDVIKVCVELAGWSHFEADQLRKLLGKPDCEEKLPYFEARFRSGCAARAVRPSTVDEAWDMIRTFQGYSFCKPHSASYAQVSFESAWIKAHHPAVFFASVVTNQGGYYPAIAYLGDARRHRLVVRGPDANASAWPFTAEGEQALRVGLMQVQGALAKEVEALLENREQQGPFADLGDLLGRVKLSVTTAEALCAAGAFDRWAPDGDRTRLMWARLGGVPPGVRPRPTDAFDRADLELQTMGLTLEIHPAALARVRKGGGPDRAADVAKVLAGEKPGRRLRFWALVVADKEVATEKGGRMQFVTFEDDTGLCEAVAFPDTIRRRQRPFRVGDVVPISGQTTLQDGLAVFEVA</sequence>
<dbReference type="InterPro" id="IPR029460">
    <property type="entry name" value="DNAPol_HHH"/>
</dbReference>
<comment type="catalytic activity">
    <reaction evidence="6">
        <text>DNA(n) + a 2'-deoxyribonucleoside 5'-triphosphate = DNA(n+1) + diphosphate</text>
        <dbReference type="Rhea" id="RHEA:22508"/>
        <dbReference type="Rhea" id="RHEA-COMP:17339"/>
        <dbReference type="Rhea" id="RHEA-COMP:17340"/>
        <dbReference type="ChEBI" id="CHEBI:33019"/>
        <dbReference type="ChEBI" id="CHEBI:61560"/>
        <dbReference type="ChEBI" id="CHEBI:173112"/>
        <dbReference type="EC" id="2.7.7.7"/>
    </reaction>
</comment>
<dbReference type="InterPro" id="IPR040982">
    <property type="entry name" value="DNA_pol3_finger"/>
</dbReference>
<keyword evidence="2" id="KW-0808">Transferase</keyword>
<evidence type="ECO:0000256" key="5">
    <source>
        <dbReference type="ARBA" id="ARBA00022932"/>
    </source>
</evidence>
<dbReference type="Pfam" id="PF07733">
    <property type="entry name" value="DNA_pol3_alpha"/>
    <property type="match status" value="1"/>
</dbReference>
<keyword evidence="11" id="KW-1185">Reference proteome</keyword>
<dbReference type="Proteomes" id="UP001165044">
    <property type="component" value="Unassembled WGS sequence"/>
</dbReference>
<dbReference type="InterPro" id="IPR004805">
    <property type="entry name" value="DnaE2/DnaE/PolC"/>
</dbReference>
<dbReference type="RefSeq" id="WP_285608021.1">
    <property type="nucleotide sequence ID" value="NZ_BSDC01000001.1"/>
</dbReference>
<evidence type="ECO:0000256" key="6">
    <source>
        <dbReference type="ARBA" id="ARBA00049244"/>
    </source>
</evidence>
<evidence type="ECO:0000256" key="3">
    <source>
        <dbReference type="ARBA" id="ARBA00022695"/>
    </source>
</evidence>
<dbReference type="EMBL" id="BSDC01000001">
    <property type="protein sequence ID" value="GLH67146.1"/>
    <property type="molecule type" value="Genomic_DNA"/>
</dbReference>
<evidence type="ECO:0000313" key="11">
    <source>
        <dbReference type="Proteomes" id="UP001165044"/>
    </source>
</evidence>
<keyword evidence="3" id="KW-0548">Nucleotidyltransferase</keyword>
<feature type="domain" description="Bacterial DNA polymerase III alpha subunit NTPase" evidence="7">
    <location>
        <begin position="267"/>
        <end position="511"/>
    </location>
</feature>
<evidence type="ECO:0000256" key="2">
    <source>
        <dbReference type="ARBA" id="ARBA00022679"/>
    </source>
</evidence>
<evidence type="ECO:0000259" key="9">
    <source>
        <dbReference type="Pfam" id="PF17657"/>
    </source>
</evidence>
<dbReference type="PANTHER" id="PTHR32294">
    <property type="entry name" value="DNA POLYMERASE III SUBUNIT ALPHA"/>
    <property type="match status" value="1"/>
</dbReference>
<dbReference type="InterPro" id="IPR011708">
    <property type="entry name" value="DNA_pol3_alpha_NTPase_dom"/>
</dbReference>
<evidence type="ECO:0000259" key="8">
    <source>
        <dbReference type="Pfam" id="PF14579"/>
    </source>
</evidence>
<keyword evidence="4" id="KW-0235">DNA replication</keyword>
<dbReference type="CDD" id="cd04485">
    <property type="entry name" value="DnaE_OBF"/>
    <property type="match status" value="1"/>
</dbReference>
<evidence type="ECO:0000313" key="10">
    <source>
        <dbReference type="EMBL" id="GLH67146.1"/>
    </source>
</evidence>
<accession>A0ABQ5PYB9</accession>
<keyword evidence="5" id="KW-0239">DNA-directed DNA polymerase</keyword>
<protein>
    <recommendedName>
        <fullName evidence="1">DNA-directed DNA polymerase</fullName>
        <ecNumber evidence="1">2.7.7.7</ecNumber>
    </recommendedName>
</protein>
<evidence type="ECO:0000256" key="4">
    <source>
        <dbReference type="ARBA" id="ARBA00022705"/>
    </source>
</evidence>
<name>A0ABQ5PYB9_9BACT</name>
<reference evidence="10" key="1">
    <citation type="journal article" date="2023" name="Antonie Van Leeuwenhoek">
        <title>Mesoterricola silvestris gen. nov., sp. nov., Mesoterricola sediminis sp. nov., Geothrix oryzae sp. nov., Geothrix edaphica sp. nov., Geothrix rubra sp. nov., and Geothrix limicola sp. nov., six novel members of Acidobacteriota isolated from soils.</title>
        <authorList>
            <person name="Itoh H."/>
            <person name="Sugisawa Y."/>
            <person name="Mise K."/>
            <person name="Xu Z."/>
            <person name="Kuniyasu M."/>
            <person name="Ushijima N."/>
            <person name="Kawano K."/>
            <person name="Kobayashi E."/>
            <person name="Shiratori Y."/>
            <person name="Masuda Y."/>
            <person name="Senoo K."/>
        </authorList>
    </citation>
    <scope>NUCLEOTIDE SEQUENCE</scope>
    <source>
        <strain evidence="10">Red802</strain>
    </source>
</reference>
<organism evidence="10 11">
    <name type="scientific">Geothrix edaphica</name>
    <dbReference type="NCBI Taxonomy" id="2927976"/>
    <lineage>
        <taxon>Bacteria</taxon>
        <taxon>Pseudomonadati</taxon>
        <taxon>Acidobacteriota</taxon>
        <taxon>Holophagae</taxon>
        <taxon>Holophagales</taxon>
        <taxon>Holophagaceae</taxon>
        <taxon>Geothrix</taxon>
    </lineage>
</organism>
<comment type="caution">
    <text evidence="10">The sequence shown here is derived from an EMBL/GenBank/DDBJ whole genome shotgun (WGS) entry which is preliminary data.</text>
</comment>
<gene>
    <name evidence="10" type="ORF">GETHED_15100</name>
</gene>
<dbReference type="Pfam" id="PF14579">
    <property type="entry name" value="HHH_6"/>
    <property type="match status" value="1"/>
</dbReference>
<evidence type="ECO:0000259" key="7">
    <source>
        <dbReference type="Pfam" id="PF07733"/>
    </source>
</evidence>
<feature type="domain" description="DNA polymerase helix-hairpin-helix motif" evidence="8">
    <location>
        <begin position="750"/>
        <end position="830"/>
    </location>
</feature>
<dbReference type="Pfam" id="PF17657">
    <property type="entry name" value="DNA_pol3_finger"/>
    <property type="match status" value="1"/>
</dbReference>
<proteinExistence type="predicted"/>
<feature type="domain" description="DNA polymerase III alpha subunit finger" evidence="9">
    <location>
        <begin position="515"/>
        <end position="674"/>
    </location>
</feature>
<dbReference type="Gene3D" id="1.10.150.870">
    <property type="match status" value="1"/>
</dbReference>
<evidence type="ECO:0000256" key="1">
    <source>
        <dbReference type="ARBA" id="ARBA00012417"/>
    </source>
</evidence>